<comment type="subcellular location">
    <subcellularLocation>
        <location evidence="4">Mitochondrion inner membrane</location>
        <topology evidence="4">Peripheral membrane protein</topology>
        <orientation evidence="4">Matrix side</orientation>
    </subcellularLocation>
</comment>
<comment type="pathway">
    <text evidence="4">Cofactor biosynthesis; ubiquinone biosynthesis.</text>
</comment>
<dbReference type="NCBIfam" id="TIGR01934">
    <property type="entry name" value="MenG_MenH_UbiE"/>
    <property type="match status" value="1"/>
</dbReference>
<dbReference type="Proteomes" id="UP000008988">
    <property type="component" value="Unassembled WGS sequence"/>
</dbReference>
<keyword evidence="4" id="KW-0831">Ubiquinone biosynthesis</keyword>
<dbReference type="PROSITE" id="PS01183">
    <property type="entry name" value="UBIE_1"/>
    <property type="match status" value="1"/>
</dbReference>
<dbReference type="UniPathway" id="UPA00232"/>
<sequence>METSFRIWQKLKKWKKKDHTRNYKDICHLHSLYSCCYNCKGNSTDRSKKDIMLISSRIVRSSLVNVPLRLSRFFTQAHRACKEEEVNSPLSSTAEQPEQKYTHFGSKTVLKSTKQKLVGDVFSSVANRYDLMNDVMSLGIHRLWKDHFINKLDAGKRPNSTTPLNFIDVAGGSGDIAFGLLDHAESKFGDTESTMDIVDINPDMLKEGEKRAMEQGKYFKDPRVRFLVSNGEKLEEIDSDSKDIYTVSFGIRNFTDIQKGLNTAYRVLKPGGIFYCLEFSKIENPLMDFAYQQWAKVLPVMGSMIANDYDSYQYLVESIERFPDQETFKSMIEKAGFKSAGYESLTFGICAIHWGIKV</sequence>
<dbReference type="GO" id="GO:0031314">
    <property type="term" value="C:extrinsic component of mitochondrial inner membrane"/>
    <property type="evidence" value="ECO:0007669"/>
    <property type="project" value="UniProtKB-UniRule"/>
</dbReference>
<dbReference type="EC" id="2.1.1.201" evidence="4"/>
<gene>
    <name evidence="4" type="primary">COQ5</name>
    <name evidence="5" type="ORF">AWRI1631_130250</name>
</gene>
<feature type="binding site" evidence="4">
    <location>
        <position position="199"/>
    </location>
    <ligand>
        <name>S-adenosyl-L-methionine</name>
        <dbReference type="ChEBI" id="CHEBI:59789"/>
    </ligand>
</feature>
<comment type="function">
    <text evidence="4">Methyltransferase required for the conversion of 2-hexaprenyl-6-methoxy-1,4-benzoquinol (DDMQH2) to 2-hexaprenyl-3-methyl-6-methoxy-1,4-benzoquinol (DMQH2).</text>
</comment>
<dbReference type="OrthoDB" id="6329284at2759"/>
<comment type="catalytic activity">
    <reaction evidence="4">
        <text>2-methoxy-6-(all-trans-hexaprenyl)benzene-1,4-diol + S-adenosyl-L-methionine = 5-methoxy-2-methyl-3-(all-trans-hexaprenyl)benzene-1,4-diol + S-adenosyl-L-homocysteine + H(+)</text>
        <dbReference type="Rhea" id="RHEA:44752"/>
        <dbReference type="ChEBI" id="CHEBI:15378"/>
        <dbReference type="ChEBI" id="CHEBI:57856"/>
        <dbReference type="ChEBI" id="CHEBI:59789"/>
        <dbReference type="ChEBI" id="CHEBI:61472"/>
        <dbReference type="ChEBI" id="CHEBI:61473"/>
        <dbReference type="EC" id="2.1.1.201"/>
    </reaction>
</comment>
<feature type="binding site" evidence="4">
    <location>
        <position position="248"/>
    </location>
    <ligand>
        <name>S-adenosyl-L-methionine</name>
        <dbReference type="ChEBI" id="CHEBI:59789"/>
    </ligand>
</feature>
<dbReference type="FunFam" id="3.40.50.150:FF:000133">
    <property type="entry name" value="2-methoxy-6-polyprenyl-1,4-benzoquinol methylase, mitochondrial"/>
    <property type="match status" value="1"/>
</dbReference>
<name>B5VP21_YEAS6</name>
<organism evidence="5 6">
    <name type="scientific">Saccharomyces cerevisiae (strain AWRI1631)</name>
    <name type="common">Baker's yeast</name>
    <dbReference type="NCBI Taxonomy" id="545124"/>
    <lineage>
        <taxon>Eukaryota</taxon>
        <taxon>Fungi</taxon>
        <taxon>Dikarya</taxon>
        <taxon>Ascomycota</taxon>
        <taxon>Saccharomycotina</taxon>
        <taxon>Saccharomycetes</taxon>
        <taxon>Saccharomycetales</taxon>
        <taxon>Saccharomycetaceae</taxon>
        <taxon>Saccharomyces</taxon>
    </lineage>
</organism>
<dbReference type="Gene3D" id="3.40.50.150">
    <property type="entry name" value="Vaccinia Virus protein VP39"/>
    <property type="match status" value="1"/>
</dbReference>
<comment type="caution">
    <text evidence="5">The sequence shown here is derived from an EMBL/GenBank/DDBJ whole genome shotgun (WGS) entry which is preliminary data.</text>
</comment>
<dbReference type="EMBL" id="ABSV01001749">
    <property type="protein sequence ID" value="EDZ70318.1"/>
    <property type="molecule type" value="Genomic_DNA"/>
</dbReference>
<keyword evidence="3 4" id="KW-0949">S-adenosyl-L-methionine</keyword>
<dbReference type="PANTHER" id="PTHR43591">
    <property type="entry name" value="METHYLTRANSFERASE"/>
    <property type="match status" value="1"/>
</dbReference>
<protein>
    <recommendedName>
        <fullName evidence="4">2-methoxy-6-polyprenyl-1,4-benzoquinol methylase, mitochondrial</fullName>
        <ecNumber evidence="4">2.1.1.201</ecNumber>
    </recommendedName>
    <alternativeName>
        <fullName evidence="4">Ubiquinone biosynthesis methyltransferase COQ5</fullName>
    </alternativeName>
</protein>
<proteinExistence type="inferred from homology"/>
<dbReference type="HAMAP" id="MF_01813">
    <property type="entry name" value="MenG_UbiE_methyltr"/>
    <property type="match status" value="1"/>
</dbReference>
<dbReference type="InterPro" id="IPR004033">
    <property type="entry name" value="UbiE/COQ5_MeTrFase"/>
</dbReference>
<dbReference type="PANTHER" id="PTHR43591:SF24">
    <property type="entry name" value="2-METHOXY-6-POLYPRENYL-1,4-BENZOQUINOL METHYLASE, MITOCHONDRIAL"/>
    <property type="match status" value="1"/>
</dbReference>
<dbReference type="InterPro" id="IPR023576">
    <property type="entry name" value="UbiE/COQ5_MeTrFase_CS"/>
</dbReference>
<comment type="similarity">
    <text evidence="4">Belongs to the class I-like SAM-binding methyltransferase superfamily. MenG/UbiE family.</text>
</comment>
<keyword evidence="4" id="KW-0999">Mitochondrion inner membrane</keyword>
<dbReference type="Pfam" id="PF01209">
    <property type="entry name" value="Ubie_methyltran"/>
    <property type="match status" value="1"/>
</dbReference>
<dbReference type="GO" id="GO:0032259">
    <property type="term" value="P:methylation"/>
    <property type="evidence" value="ECO:0007669"/>
    <property type="project" value="UniProtKB-KW"/>
</dbReference>
<evidence type="ECO:0000256" key="1">
    <source>
        <dbReference type="ARBA" id="ARBA00022603"/>
    </source>
</evidence>
<evidence type="ECO:0000313" key="6">
    <source>
        <dbReference type="Proteomes" id="UP000008988"/>
    </source>
</evidence>
<feature type="binding site" evidence="4">
    <location>
        <position position="173"/>
    </location>
    <ligand>
        <name>S-adenosyl-L-methionine</name>
        <dbReference type="ChEBI" id="CHEBI:59789"/>
    </ligand>
</feature>
<keyword evidence="4" id="KW-0496">Mitochondrion</keyword>
<keyword evidence="4" id="KW-0472">Membrane</keyword>
<dbReference type="PROSITE" id="PS01184">
    <property type="entry name" value="UBIE_2"/>
    <property type="match status" value="1"/>
</dbReference>
<dbReference type="PROSITE" id="PS51608">
    <property type="entry name" value="SAM_MT_UBIE"/>
    <property type="match status" value="1"/>
</dbReference>
<dbReference type="AlphaFoldDB" id="B5VP21"/>
<dbReference type="SUPFAM" id="SSF53335">
    <property type="entry name" value="S-adenosyl-L-methionine-dependent methyltransferases"/>
    <property type="match status" value="1"/>
</dbReference>
<keyword evidence="2 4" id="KW-0808">Transferase</keyword>
<feature type="binding site" evidence="4">
    <location>
        <begin position="230"/>
        <end position="231"/>
    </location>
    <ligand>
        <name>S-adenosyl-L-methionine</name>
        <dbReference type="ChEBI" id="CHEBI:59789"/>
    </ligand>
</feature>
<evidence type="ECO:0000313" key="5">
    <source>
        <dbReference type="EMBL" id="EDZ70318.1"/>
    </source>
</evidence>
<dbReference type="GO" id="GO:0008425">
    <property type="term" value="F:2-methoxy-6-polyprenyl-1,4-benzoquinol methyltransferase activity"/>
    <property type="evidence" value="ECO:0007669"/>
    <property type="project" value="UniProtKB-UniRule"/>
</dbReference>
<dbReference type="CDD" id="cd02440">
    <property type="entry name" value="AdoMet_MTases"/>
    <property type="match status" value="1"/>
</dbReference>
<evidence type="ECO:0000256" key="3">
    <source>
        <dbReference type="ARBA" id="ARBA00022691"/>
    </source>
</evidence>
<dbReference type="InterPro" id="IPR029063">
    <property type="entry name" value="SAM-dependent_MTases_sf"/>
</dbReference>
<keyword evidence="1 4" id="KW-0489">Methyltransferase</keyword>
<reference evidence="5 6" key="1">
    <citation type="journal article" date="2008" name="FEMS Yeast Res.">
        <title>Comparative genome analysis of a Saccharomyces cerevisiae wine strain.</title>
        <authorList>
            <person name="Borneman A.R."/>
            <person name="Forgan A.H."/>
            <person name="Pretorius I.S."/>
            <person name="Chambers P.J."/>
        </authorList>
    </citation>
    <scope>NUCLEOTIDE SEQUENCE [LARGE SCALE GENOMIC DNA]</scope>
    <source>
        <strain evidence="5 6">AWRI1631</strain>
    </source>
</reference>
<comment type="subunit">
    <text evidence="4">Component of a multi-subunit COQ enzyme complex, composed of at least COQ3, COQ4, COQ5, COQ6, COQ7 and COQ9. Interacts with COQ3.</text>
</comment>
<evidence type="ECO:0000256" key="2">
    <source>
        <dbReference type="ARBA" id="ARBA00022679"/>
    </source>
</evidence>
<evidence type="ECO:0000256" key="4">
    <source>
        <dbReference type="HAMAP-Rule" id="MF_03191"/>
    </source>
</evidence>
<accession>B5VP21</accession>